<protein>
    <submittedName>
        <fullName evidence="2">DUF2306 domain-containing protein</fullName>
    </submittedName>
</protein>
<dbReference type="Proteomes" id="UP001597283">
    <property type="component" value="Unassembled WGS sequence"/>
</dbReference>
<organism evidence="2 3">
    <name type="scientific">Sphingomonas floccifaciens</name>
    <dbReference type="NCBI Taxonomy" id="1844115"/>
    <lineage>
        <taxon>Bacteria</taxon>
        <taxon>Pseudomonadati</taxon>
        <taxon>Pseudomonadota</taxon>
        <taxon>Alphaproteobacteria</taxon>
        <taxon>Sphingomonadales</taxon>
        <taxon>Sphingomonadaceae</taxon>
        <taxon>Sphingomonas</taxon>
    </lineage>
</organism>
<evidence type="ECO:0000313" key="3">
    <source>
        <dbReference type="Proteomes" id="UP001597283"/>
    </source>
</evidence>
<accession>A0ABW4NDB6</accession>
<feature type="transmembrane region" description="Helical" evidence="1">
    <location>
        <begin position="143"/>
        <end position="162"/>
    </location>
</feature>
<keyword evidence="1" id="KW-0472">Membrane</keyword>
<evidence type="ECO:0000256" key="1">
    <source>
        <dbReference type="SAM" id="Phobius"/>
    </source>
</evidence>
<reference evidence="3" key="1">
    <citation type="journal article" date="2019" name="Int. J. Syst. Evol. Microbiol.">
        <title>The Global Catalogue of Microorganisms (GCM) 10K type strain sequencing project: providing services to taxonomists for standard genome sequencing and annotation.</title>
        <authorList>
            <consortium name="The Broad Institute Genomics Platform"/>
            <consortium name="The Broad Institute Genome Sequencing Center for Infectious Disease"/>
            <person name="Wu L."/>
            <person name="Ma J."/>
        </authorList>
    </citation>
    <scope>NUCLEOTIDE SEQUENCE [LARGE SCALE GENOMIC DNA]</scope>
    <source>
        <strain evidence="3">Q85</strain>
    </source>
</reference>
<proteinExistence type="predicted"/>
<keyword evidence="1" id="KW-1133">Transmembrane helix</keyword>
<feature type="transmembrane region" description="Helical" evidence="1">
    <location>
        <begin position="113"/>
        <end position="131"/>
    </location>
</feature>
<feature type="transmembrane region" description="Helical" evidence="1">
    <location>
        <begin position="25"/>
        <end position="43"/>
    </location>
</feature>
<sequence>MATIIGQADAPPARRNLAPDTYERILSGGAVILLIAILAALWRGREQFDRVPGPVWLHLATITLAVALTPVLLLGRRGARRHRTVGTIWVVAMLATAASSFLIREIANGRPSLIHVLSAWTLFQVPLLWWLARTHQVERHRRAVRALVTGALLVAGFFTFPFNRLLGHWLFG</sequence>
<feature type="transmembrane region" description="Helical" evidence="1">
    <location>
        <begin position="55"/>
        <end position="75"/>
    </location>
</feature>
<dbReference type="EMBL" id="JBHUFC010000003">
    <property type="protein sequence ID" value="MFD1787315.1"/>
    <property type="molecule type" value="Genomic_DNA"/>
</dbReference>
<dbReference type="RefSeq" id="WP_380939706.1">
    <property type="nucleotide sequence ID" value="NZ_JBHUFC010000003.1"/>
</dbReference>
<name>A0ABW4NDB6_9SPHN</name>
<comment type="caution">
    <text evidence="2">The sequence shown here is derived from an EMBL/GenBank/DDBJ whole genome shotgun (WGS) entry which is preliminary data.</text>
</comment>
<keyword evidence="1" id="KW-0812">Transmembrane</keyword>
<feature type="transmembrane region" description="Helical" evidence="1">
    <location>
        <begin position="87"/>
        <end position="107"/>
    </location>
</feature>
<gene>
    <name evidence="2" type="ORF">ACFSC3_07000</name>
</gene>
<evidence type="ECO:0000313" key="2">
    <source>
        <dbReference type="EMBL" id="MFD1787315.1"/>
    </source>
</evidence>
<keyword evidence="3" id="KW-1185">Reference proteome</keyword>